<evidence type="ECO:0000313" key="6">
    <source>
        <dbReference type="EMBL" id="AJY74101.1"/>
    </source>
</evidence>
<dbReference type="STRING" id="1126833.VN24_05150"/>
<evidence type="ECO:0000259" key="4">
    <source>
        <dbReference type="Pfam" id="PF01979"/>
    </source>
</evidence>
<dbReference type="SUPFAM" id="SSF51556">
    <property type="entry name" value="Metallo-dependent hydrolases"/>
    <property type="match status" value="1"/>
</dbReference>
<gene>
    <name evidence="6" type="ORF">VN24_05150</name>
</gene>
<dbReference type="Pfam" id="PF22039">
    <property type="entry name" value="HUTI_composite_bact"/>
    <property type="match status" value="1"/>
</dbReference>
<protein>
    <submittedName>
        <fullName evidence="6">S-adenosylhomocysteine deaminase</fullName>
    </submittedName>
</protein>
<dbReference type="PANTHER" id="PTHR43794:SF11">
    <property type="entry name" value="AMIDOHYDROLASE-RELATED DOMAIN-CONTAINING PROTEIN"/>
    <property type="match status" value="1"/>
</dbReference>
<dbReference type="InterPro" id="IPR032466">
    <property type="entry name" value="Metal_Hydrolase"/>
</dbReference>
<dbReference type="RefSeq" id="WP_045669537.1">
    <property type="nucleotide sequence ID" value="NZ_CP011058.1"/>
</dbReference>
<dbReference type="KEGG" id="pbj:VN24_05150"/>
<reference evidence="6 7" key="1">
    <citation type="journal article" date="2015" name="J. Biotechnol.">
        <title>Complete genome sequence of Paenibacillus beijingensis 7188(T) (=DSM 24997(T)), a novel rhizobacterium from jujube garden soil.</title>
        <authorList>
            <person name="Kwak Y."/>
            <person name="Shin J.H."/>
        </authorList>
    </citation>
    <scope>NUCLEOTIDE SEQUENCE [LARGE SCALE GENOMIC DNA]</scope>
    <source>
        <strain evidence="6 7">DSM 24997</strain>
    </source>
</reference>
<dbReference type="HOGENOM" id="CLU_012358_2_1_9"/>
<dbReference type="InterPro" id="IPR011059">
    <property type="entry name" value="Metal-dep_hydrolase_composite"/>
</dbReference>
<keyword evidence="3" id="KW-0862">Zinc</keyword>
<feature type="domain" description="Aminodeoxyfutalosine deaminase/Imidazolonepropionase-like composite" evidence="5">
    <location>
        <begin position="21"/>
        <end position="45"/>
    </location>
</feature>
<dbReference type="PANTHER" id="PTHR43794">
    <property type="entry name" value="AMINOHYDROLASE SSNA-RELATED"/>
    <property type="match status" value="1"/>
</dbReference>
<evidence type="ECO:0000313" key="7">
    <source>
        <dbReference type="Proteomes" id="UP000032633"/>
    </source>
</evidence>
<dbReference type="InterPro" id="IPR054418">
    <property type="entry name" value="MQNX/HUTI_composite_N"/>
</dbReference>
<dbReference type="EMBL" id="CP011058">
    <property type="protein sequence ID" value="AJY74101.1"/>
    <property type="molecule type" value="Genomic_DNA"/>
</dbReference>
<sequence>MDRLFAADYVYVKDTFEPKQAIVVQDGRIKEIGPQDELMSRYPEAETVHWPGKAIVPGTVNAHNHSFQSLLRGIAIDKPFLEWRDQALYRYTPLLDEEAIYTGALLAFGEMLRYGVTTVSDFFYVHNGGTAHDEAVIRAANDLGIRLVFASTMYDWSGAPVAYRETVDEAVSRTRKLAVKYQGSSMVEVHPAPHSPHAASPEMIKAGHRLALELDTPFHIHVAEEMFEVEETLRDYGLRPVHYLDSLGVLDERMIAIHLVWLEDSEIQLLGQRGCSLAYCPSSNMILADGITRIPDLLKSGVKIALGSDGGCSNNRISVFEEMRMCSLLQKVARLDGTCITAKQVYDMGTKRAGDILRMPVGTIEAGAYADFIALDINDLSLSPKNELFANMVYAMQPNAISHVVVAGRVVVEEGRIATVSEQKIVDRVDRLFEQWSRQS</sequence>
<dbReference type="PATRIC" id="fig|1126833.4.peg.1141"/>
<dbReference type="SUPFAM" id="SSF51338">
    <property type="entry name" value="Composite domain of metallo-dependent hydrolases"/>
    <property type="match status" value="1"/>
</dbReference>
<dbReference type="Proteomes" id="UP000032633">
    <property type="component" value="Chromosome"/>
</dbReference>
<evidence type="ECO:0000259" key="5">
    <source>
        <dbReference type="Pfam" id="PF22039"/>
    </source>
</evidence>
<dbReference type="InterPro" id="IPR006680">
    <property type="entry name" value="Amidohydro-rel"/>
</dbReference>
<keyword evidence="2" id="KW-0378">Hydrolase</keyword>
<feature type="domain" description="Amidohydrolase-related" evidence="4">
    <location>
        <begin position="55"/>
        <end position="411"/>
    </location>
</feature>
<dbReference type="GO" id="GO:0046872">
    <property type="term" value="F:metal ion binding"/>
    <property type="evidence" value="ECO:0007669"/>
    <property type="project" value="UniProtKB-KW"/>
</dbReference>
<dbReference type="InterPro" id="IPR050287">
    <property type="entry name" value="MTA/SAH_deaminase"/>
</dbReference>
<dbReference type="Pfam" id="PF01979">
    <property type="entry name" value="Amidohydro_1"/>
    <property type="match status" value="1"/>
</dbReference>
<accession>A0A0D5NFQ5</accession>
<dbReference type="OrthoDB" id="9807210at2"/>
<dbReference type="Gene3D" id="3.20.20.140">
    <property type="entry name" value="Metal-dependent hydrolases"/>
    <property type="match status" value="1"/>
</dbReference>
<evidence type="ECO:0000256" key="1">
    <source>
        <dbReference type="ARBA" id="ARBA00022723"/>
    </source>
</evidence>
<dbReference type="CDD" id="cd01298">
    <property type="entry name" value="ATZ_TRZ_like"/>
    <property type="match status" value="1"/>
</dbReference>
<organism evidence="6 7">
    <name type="scientific">Paenibacillus beijingensis</name>
    <dbReference type="NCBI Taxonomy" id="1126833"/>
    <lineage>
        <taxon>Bacteria</taxon>
        <taxon>Bacillati</taxon>
        <taxon>Bacillota</taxon>
        <taxon>Bacilli</taxon>
        <taxon>Bacillales</taxon>
        <taxon>Paenibacillaceae</taxon>
        <taxon>Paenibacillus</taxon>
    </lineage>
</organism>
<proteinExistence type="predicted"/>
<evidence type="ECO:0000256" key="3">
    <source>
        <dbReference type="ARBA" id="ARBA00022833"/>
    </source>
</evidence>
<evidence type="ECO:0000256" key="2">
    <source>
        <dbReference type="ARBA" id="ARBA00022801"/>
    </source>
</evidence>
<reference evidence="7" key="2">
    <citation type="submission" date="2015-03" db="EMBL/GenBank/DDBJ databases">
        <title>Genome sequence of Paenibacillus beijingensis strain DSM 24997T.</title>
        <authorList>
            <person name="Kwak Y."/>
            <person name="Shin J.-H."/>
        </authorList>
    </citation>
    <scope>NUCLEOTIDE SEQUENCE [LARGE SCALE GENOMIC DNA]</scope>
    <source>
        <strain evidence="7">DSM 24997</strain>
    </source>
</reference>
<dbReference type="AlphaFoldDB" id="A0A0D5NFQ5"/>
<dbReference type="GO" id="GO:0016810">
    <property type="term" value="F:hydrolase activity, acting on carbon-nitrogen (but not peptide) bonds"/>
    <property type="evidence" value="ECO:0007669"/>
    <property type="project" value="InterPro"/>
</dbReference>
<keyword evidence="1" id="KW-0479">Metal-binding</keyword>
<keyword evidence="7" id="KW-1185">Reference proteome</keyword>
<dbReference type="Gene3D" id="2.30.40.10">
    <property type="entry name" value="Urease, subunit C, domain 1"/>
    <property type="match status" value="1"/>
</dbReference>
<name>A0A0D5NFQ5_9BACL</name>